<feature type="transmembrane region" description="Helical" evidence="2">
    <location>
        <begin position="7"/>
        <end position="27"/>
    </location>
</feature>
<dbReference type="InterPro" id="IPR002035">
    <property type="entry name" value="VWF_A"/>
</dbReference>
<sequence>MDIVRVVLIIGNIIFLILSVTFIILFATKHDSSSGFFLTTPSLLFKSNDEFRNALNSRLTSKYSVGSLATEFSPSFATAVFSLRGSQSLQDIQSYVTGSDSLKLANVTEGSKALEVCAAVHPDVYIPCTTQTPPATPNPTTYCNGFLNRDIVLLVDTLVSPMKDDKQAALKQVGVALAASVPFGTGVRIAIVTLNGAMKVSDFVSDAASFNTAWATLLALPFTSTEASIDVQPAYDVVKSLLSQQTPMEAIIISDHPLGAIDPPNDIRLKGVFVSAVVPTNVNLFGYDKLTTVKKVYPSWSAMAIVNPFSTLLCQYSDAPPAAPKALLLESAQAATDDTPKCQKLDIIVVFDTSQSVVEPFIKKYVDFSKKFIAQYTLSGAVDGDNTRTGIISFSSDVKIVRNLGERPVSDFNAAVDGIHYTGGTSNTLAAMKAGRDMFKNSGGTTHGRTMVFLSDGQPYPLTPDTWTEIISVGSELKQMGVDIFFVGDDNGYDSDTRTVLSNITGNTNWVFNTTSDAMVNLTADLVVEFPCPPLICEMAYYAVELSEILSEQAKVQSLSFILQTAQNVYTAKNTTQFQLMVYNDMQYLLPNDGNYSFENFKFVLNSLINNSTYRGSFSSGHTRIDTAFDFLTREMNIQQLRRPFFQSSVLFAGQANSGVLDPLGDENTQISDLKTSVKNMQLVCPLIYVLDNSKGNTQVYGDDLWSQVVPSARTISLASNNLEKDLENTDYYPKLQALDCKLPAEAQCNLNFIDMIVAFDLVSDKSTNVTNYVNTLLGQFNTIYTAHISMMAYGSGNKAADLLPLAAHDDMSQGFINLEKWNNGTFFTTTAPSTTTTVAMSTSKAPTTKAPTTKAPTASPSPSKAPSPSVATTQPAPGDEMLAGNTPITSDDIDSLFSLIATQFGCGSYSDDADRPMVPNVVLIVSDNLASYTNVWKEFQTDGKMGWECSDCPANPSYVFLSATADTAPKEIGVTYTLTDSDFGLDSSMKAMNLFNSIVDGLCNTQLRACCSYAVPMSCQRRSFWN</sequence>
<dbReference type="SMART" id="SM00327">
    <property type="entry name" value="VWA"/>
    <property type="match status" value="1"/>
</dbReference>
<dbReference type="InterPro" id="IPR050525">
    <property type="entry name" value="ECM_Assembly_Org"/>
</dbReference>
<dbReference type="OrthoDB" id="6132182at2759"/>
<evidence type="ECO:0000256" key="2">
    <source>
        <dbReference type="SAM" id="Phobius"/>
    </source>
</evidence>
<dbReference type="InterPro" id="IPR036465">
    <property type="entry name" value="vWFA_dom_sf"/>
</dbReference>
<dbReference type="CDD" id="cd00198">
    <property type="entry name" value="vWFA"/>
    <property type="match status" value="1"/>
</dbReference>
<accession>A0A7I4Y230</accession>
<keyword evidence="2" id="KW-0472">Membrane</keyword>
<dbReference type="PROSITE" id="PS50234">
    <property type="entry name" value="VWFA"/>
    <property type="match status" value="1"/>
</dbReference>
<dbReference type="AlphaFoldDB" id="A0A7I4Y230"/>
<feature type="domain" description="VWFA" evidence="3">
    <location>
        <begin position="346"/>
        <end position="559"/>
    </location>
</feature>
<dbReference type="SUPFAM" id="SSF53300">
    <property type="entry name" value="vWA-like"/>
    <property type="match status" value="1"/>
</dbReference>
<evidence type="ECO:0000313" key="5">
    <source>
        <dbReference type="WBParaSite" id="HCON_00038100-00001"/>
    </source>
</evidence>
<evidence type="ECO:0000313" key="4">
    <source>
        <dbReference type="Proteomes" id="UP000025227"/>
    </source>
</evidence>
<dbReference type="Proteomes" id="UP000025227">
    <property type="component" value="Unplaced"/>
</dbReference>
<evidence type="ECO:0000259" key="3">
    <source>
        <dbReference type="PROSITE" id="PS50234"/>
    </source>
</evidence>
<dbReference type="Pfam" id="PF00092">
    <property type="entry name" value="VWA"/>
    <property type="match status" value="1"/>
</dbReference>
<keyword evidence="2" id="KW-1133">Transmembrane helix</keyword>
<protein>
    <submittedName>
        <fullName evidence="5">VWFA domain-containing protein</fullName>
    </submittedName>
</protein>
<dbReference type="OMA" id="RFDPIHI"/>
<feature type="region of interest" description="Disordered" evidence="1">
    <location>
        <begin position="838"/>
        <end position="888"/>
    </location>
</feature>
<feature type="compositionally biased region" description="Low complexity" evidence="1">
    <location>
        <begin position="838"/>
        <end position="874"/>
    </location>
</feature>
<proteinExistence type="predicted"/>
<keyword evidence="4" id="KW-1185">Reference proteome</keyword>
<reference evidence="5" key="1">
    <citation type="submission" date="2020-12" db="UniProtKB">
        <authorList>
            <consortium name="WormBaseParasite"/>
        </authorList>
    </citation>
    <scope>IDENTIFICATION</scope>
    <source>
        <strain evidence="5">MHco3</strain>
    </source>
</reference>
<keyword evidence="2" id="KW-0812">Transmembrane</keyword>
<evidence type="ECO:0000256" key="1">
    <source>
        <dbReference type="SAM" id="MobiDB-lite"/>
    </source>
</evidence>
<dbReference type="PANTHER" id="PTHR24020">
    <property type="entry name" value="COLLAGEN ALPHA"/>
    <property type="match status" value="1"/>
</dbReference>
<organism evidence="4 5">
    <name type="scientific">Haemonchus contortus</name>
    <name type="common">Barber pole worm</name>
    <dbReference type="NCBI Taxonomy" id="6289"/>
    <lineage>
        <taxon>Eukaryota</taxon>
        <taxon>Metazoa</taxon>
        <taxon>Ecdysozoa</taxon>
        <taxon>Nematoda</taxon>
        <taxon>Chromadorea</taxon>
        <taxon>Rhabditida</taxon>
        <taxon>Rhabditina</taxon>
        <taxon>Rhabditomorpha</taxon>
        <taxon>Strongyloidea</taxon>
        <taxon>Trichostrongylidae</taxon>
        <taxon>Haemonchus</taxon>
    </lineage>
</organism>
<dbReference type="Gene3D" id="3.40.50.410">
    <property type="entry name" value="von Willebrand factor, type A domain"/>
    <property type="match status" value="1"/>
</dbReference>
<dbReference type="WBParaSite" id="HCON_00038100-00001">
    <property type="protein sequence ID" value="HCON_00038100-00001"/>
    <property type="gene ID" value="HCON_00038100"/>
</dbReference>
<name>A0A7I4Y230_HAECO</name>